<evidence type="ECO:0000313" key="9">
    <source>
        <dbReference type="EMBL" id="KAK8882417.1"/>
    </source>
</evidence>
<name>A0ABR2JUI9_9EUKA</name>
<feature type="transmembrane region" description="Helical" evidence="7">
    <location>
        <begin position="187"/>
        <end position="210"/>
    </location>
</feature>
<evidence type="ECO:0000313" key="10">
    <source>
        <dbReference type="Proteomes" id="UP001470230"/>
    </source>
</evidence>
<feature type="transmembrane region" description="Helical" evidence="7">
    <location>
        <begin position="222"/>
        <end position="241"/>
    </location>
</feature>
<evidence type="ECO:0000259" key="8">
    <source>
        <dbReference type="Pfam" id="PF01529"/>
    </source>
</evidence>
<keyword evidence="2 7" id="KW-0808">Transferase</keyword>
<comment type="caution">
    <text evidence="9">The sequence shown here is derived from an EMBL/GenBank/DDBJ whole genome shotgun (WGS) entry which is preliminary data.</text>
</comment>
<comment type="domain">
    <text evidence="7">The DHHC domain is required for palmitoyltransferase activity.</text>
</comment>
<feature type="transmembrane region" description="Helical" evidence="7">
    <location>
        <begin position="91"/>
        <end position="116"/>
    </location>
</feature>
<keyword evidence="10" id="KW-1185">Reference proteome</keyword>
<evidence type="ECO:0000256" key="6">
    <source>
        <dbReference type="ARBA" id="ARBA00023315"/>
    </source>
</evidence>
<dbReference type="InterPro" id="IPR039859">
    <property type="entry name" value="PFA4/ZDH16/20/ERF2-like"/>
</dbReference>
<sequence length="319" mass="37355">MDYQEDTDELLDQNKELESQTPLPPLTQWENICSCCGLQYNYVPATDERYINHWKIQYGFPIGVEFVIISSYLVAILVHRPNVSFIGPKTTFFLTVFMILFAYSYVATILVGPGYLPFYFPMKLSQGPTRPDYLSGMVTRGDQLDYSKSQKFPNRTRFFNSASRYVIRPDHLCAWVTSFIGKKNHKLFFLFNFWGVIYITLFCYCCIRTIVETIFTIGPDTAVFFAIVFLYTALGFSFLFLTGNFTQQNIRQITLNRTQFEIMKDMPALLHRKYPWYRNWEEVFGSISEWYLWLIPIPAFRGIDDYSLSVLKSPADKHL</sequence>
<dbReference type="InterPro" id="IPR001594">
    <property type="entry name" value="Palmitoyltrfase_DHHC"/>
</dbReference>
<reference evidence="9 10" key="1">
    <citation type="submission" date="2024-04" db="EMBL/GenBank/DDBJ databases">
        <title>Tritrichomonas musculus Genome.</title>
        <authorList>
            <person name="Alves-Ferreira E."/>
            <person name="Grigg M."/>
            <person name="Lorenzi H."/>
            <person name="Galac M."/>
        </authorList>
    </citation>
    <scope>NUCLEOTIDE SEQUENCE [LARGE SCALE GENOMIC DNA]</scope>
    <source>
        <strain evidence="9 10">EAF2021</strain>
    </source>
</reference>
<protein>
    <recommendedName>
        <fullName evidence="7">Palmitoyltransferase</fullName>
        <ecNumber evidence="7">2.3.1.225</ecNumber>
    </recommendedName>
</protein>
<dbReference type="Proteomes" id="UP001470230">
    <property type="component" value="Unassembled WGS sequence"/>
</dbReference>
<dbReference type="PANTHER" id="PTHR22883">
    <property type="entry name" value="ZINC FINGER DHHC DOMAIN CONTAINING PROTEIN"/>
    <property type="match status" value="1"/>
</dbReference>
<evidence type="ECO:0000256" key="7">
    <source>
        <dbReference type="RuleBase" id="RU079119"/>
    </source>
</evidence>
<dbReference type="EC" id="2.3.1.225" evidence="7"/>
<comment type="similarity">
    <text evidence="7">Belongs to the DHHC palmitoyltransferase family.</text>
</comment>
<feature type="domain" description="Palmitoyltransferase DHHC" evidence="8">
    <location>
        <begin position="149"/>
        <end position="265"/>
    </location>
</feature>
<dbReference type="EMBL" id="JAPFFF010000009">
    <property type="protein sequence ID" value="KAK8882417.1"/>
    <property type="molecule type" value="Genomic_DNA"/>
</dbReference>
<evidence type="ECO:0000256" key="3">
    <source>
        <dbReference type="ARBA" id="ARBA00022692"/>
    </source>
</evidence>
<dbReference type="PROSITE" id="PS50216">
    <property type="entry name" value="DHHC"/>
    <property type="match status" value="1"/>
</dbReference>
<keyword evidence="6 7" id="KW-0012">Acyltransferase</keyword>
<evidence type="ECO:0000256" key="1">
    <source>
        <dbReference type="ARBA" id="ARBA00004141"/>
    </source>
</evidence>
<comment type="subcellular location">
    <subcellularLocation>
        <location evidence="1">Membrane</location>
        <topology evidence="1">Multi-pass membrane protein</topology>
    </subcellularLocation>
</comment>
<comment type="catalytic activity">
    <reaction evidence="7">
        <text>L-cysteinyl-[protein] + hexadecanoyl-CoA = S-hexadecanoyl-L-cysteinyl-[protein] + CoA</text>
        <dbReference type="Rhea" id="RHEA:36683"/>
        <dbReference type="Rhea" id="RHEA-COMP:10131"/>
        <dbReference type="Rhea" id="RHEA-COMP:11032"/>
        <dbReference type="ChEBI" id="CHEBI:29950"/>
        <dbReference type="ChEBI" id="CHEBI:57287"/>
        <dbReference type="ChEBI" id="CHEBI:57379"/>
        <dbReference type="ChEBI" id="CHEBI:74151"/>
        <dbReference type="EC" id="2.3.1.225"/>
    </reaction>
</comment>
<organism evidence="9 10">
    <name type="scientific">Tritrichomonas musculus</name>
    <dbReference type="NCBI Taxonomy" id="1915356"/>
    <lineage>
        <taxon>Eukaryota</taxon>
        <taxon>Metamonada</taxon>
        <taxon>Parabasalia</taxon>
        <taxon>Tritrichomonadida</taxon>
        <taxon>Tritrichomonadidae</taxon>
        <taxon>Tritrichomonas</taxon>
    </lineage>
</organism>
<dbReference type="PANTHER" id="PTHR22883:SF147">
    <property type="entry name" value="PALMITOYLTRANSFERASE"/>
    <property type="match status" value="1"/>
</dbReference>
<proteinExistence type="inferred from homology"/>
<accession>A0ABR2JUI9</accession>
<evidence type="ECO:0000256" key="2">
    <source>
        <dbReference type="ARBA" id="ARBA00022679"/>
    </source>
</evidence>
<evidence type="ECO:0000256" key="4">
    <source>
        <dbReference type="ARBA" id="ARBA00022989"/>
    </source>
</evidence>
<dbReference type="Pfam" id="PF01529">
    <property type="entry name" value="DHHC"/>
    <property type="match status" value="1"/>
</dbReference>
<keyword evidence="5 7" id="KW-0472">Membrane</keyword>
<keyword evidence="4 7" id="KW-1133">Transmembrane helix</keyword>
<gene>
    <name evidence="9" type="ORF">M9Y10_045059</name>
</gene>
<feature type="transmembrane region" description="Helical" evidence="7">
    <location>
        <begin position="58"/>
        <end position="79"/>
    </location>
</feature>
<evidence type="ECO:0000256" key="5">
    <source>
        <dbReference type="ARBA" id="ARBA00023136"/>
    </source>
</evidence>
<keyword evidence="3 7" id="KW-0812">Transmembrane</keyword>